<organism evidence="1 2">
    <name type="scientific">Solicola gregarius</name>
    <dbReference type="NCBI Taxonomy" id="2908642"/>
    <lineage>
        <taxon>Bacteria</taxon>
        <taxon>Bacillati</taxon>
        <taxon>Actinomycetota</taxon>
        <taxon>Actinomycetes</taxon>
        <taxon>Propionibacteriales</taxon>
        <taxon>Nocardioidaceae</taxon>
        <taxon>Solicola</taxon>
    </lineage>
</organism>
<accession>A0AA46TFJ7</accession>
<dbReference type="Proteomes" id="UP001164390">
    <property type="component" value="Chromosome"/>
</dbReference>
<dbReference type="InterPro" id="IPR019587">
    <property type="entry name" value="Polyketide_cyclase/dehydratase"/>
</dbReference>
<dbReference type="EMBL" id="CP094970">
    <property type="protein sequence ID" value="UYM04235.1"/>
    <property type="molecule type" value="Genomic_DNA"/>
</dbReference>
<dbReference type="AlphaFoldDB" id="A0AA46TFJ7"/>
<dbReference type="RefSeq" id="WP_271632897.1">
    <property type="nucleotide sequence ID" value="NZ_CP094970.1"/>
</dbReference>
<evidence type="ECO:0000313" key="2">
    <source>
        <dbReference type="Proteomes" id="UP001164390"/>
    </source>
</evidence>
<gene>
    <name evidence="1" type="ORF">L0C25_17035</name>
</gene>
<protein>
    <submittedName>
        <fullName evidence="1">SRPBCC family protein</fullName>
    </submittedName>
</protein>
<evidence type="ECO:0000313" key="1">
    <source>
        <dbReference type="EMBL" id="UYM04235.1"/>
    </source>
</evidence>
<dbReference type="Gene3D" id="3.30.530.20">
    <property type="match status" value="1"/>
</dbReference>
<proteinExistence type="predicted"/>
<sequence length="129" mass="14531">MRSRHLSLVVNRSPEHVSAFASDPENLPKWAAGLAQSDVTRDGDSLLADSPMGRVRFTFVPPNDHGVLDHDVTLPSGETVNNPFRVIAHPEGSELIFTLRDRDRTNEEFDRDTDMVRADLERLKALLER</sequence>
<dbReference type="SUPFAM" id="SSF55961">
    <property type="entry name" value="Bet v1-like"/>
    <property type="match status" value="1"/>
</dbReference>
<dbReference type="KEGG" id="sgrg:L0C25_17035"/>
<dbReference type="Pfam" id="PF10604">
    <property type="entry name" value="Polyketide_cyc2"/>
    <property type="match status" value="1"/>
</dbReference>
<keyword evidence="2" id="KW-1185">Reference proteome</keyword>
<dbReference type="InterPro" id="IPR023393">
    <property type="entry name" value="START-like_dom_sf"/>
</dbReference>
<reference evidence="1" key="1">
    <citation type="submission" date="2022-01" db="EMBL/GenBank/DDBJ databases">
        <title>Nocardioidaceae gen. sp. A5X3R13.</title>
        <authorList>
            <person name="Lopez Marin M.A."/>
            <person name="Uhlik O."/>
        </authorList>
    </citation>
    <scope>NUCLEOTIDE SEQUENCE</scope>
    <source>
        <strain evidence="1">A5X3R13</strain>
    </source>
</reference>
<name>A0AA46TFJ7_9ACTN</name>